<evidence type="ECO:0000313" key="3">
    <source>
        <dbReference type="Proteomes" id="UP001362999"/>
    </source>
</evidence>
<feature type="region of interest" description="Disordered" evidence="1">
    <location>
        <begin position="1"/>
        <end position="46"/>
    </location>
</feature>
<organism evidence="2 3">
    <name type="scientific">Favolaschia claudopus</name>
    <dbReference type="NCBI Taxonomy" id="2862362"/>
    <lineage>
        <taxon>Eukaryota</taxon>
        <taxon>Fungi</taxon>
        <taxon>Dikarya</taxon>
        <taxon>Basidiomycota</taxon>
        <taxon>Agaricomycotina</taxon>
        <taxon>Agaricomycetes</taxon>
        <taxon>Agaricomycetidae</taxon>
        <taxon>Agaricales</taxon>
        <taxon>Marasmiineae</taxon>
        <taxon>Mycenaceae</taxon>
        <taxon>Favolaschia</taxon>
    </lineage>
</organism>
<reference evidence="2 3" key="1">
    <citation type="journal article" date="2024" name="J Genomics">
        <title>Draft genome sequencing and assembly of Favolaschia claudopus CIRM-BRFM 2984 isolated from oak limbs.</title>
        <authorList>
            <person name="Navarro D."/>
            <person name="Drula E."/>
            <person name="Chaduli D."/>
            <person name="Cazenave R."/>
            <person name="Ahrendt S."/>
            <person name="Wang J."/>
            <person name="Lipzen A."/>
            <person name="Daum C."/>
            <person name="Barry K."/>
            <person name="Grigoriev I.V."/>
            <person name="Favel A."/>
            <person name="Rosso M.N."/>
            <person name="Martin F."/>
        </authorList>
    </citation>
    <scope>NUCLEOTIDE SEQUENCE [LARGE SCALE GENOMIC DNA]</scope>
    <source>
        <strain evidence="2 3">CIRM-BRFM 2984</strain>
    </source>
</reference>
<accession>A0AAW0AU40</accession>
<dbReference type="Proteomes" id="UP001362999">
    <property type="component" value="Unassembled WGS sequence"/>
</dbReference>
<evidence type="ECO:0000256" key="1">
    <source>
        <dbReference type="SAM" id="MobiDB-lite"/>
    </source>
</evidence>
<comment type="caution">
    <text evidence="2">The sequence shown here is derived from an EMBL/GenBank/DDBJ whole genome shotgun (WGS) entry which is preliminary data.</text>
</comment>
<proteinExistence type="predicted"/>
<dbReference type="EMBL" id="JAWWNJ010000052">
    <property type="protein sequence ID" value="KAK7016005.1"/>
    <property type="molecule type" value="Genomic_DNA"/>
</dbReference>
<gene>
    <name evidence="2" type="ORF">R3P38DRAFT_3569593</name>
</gene>
<evidence type="ECO:0000313" key="2">
    <source>
        <dbReference type="EMBL" id="KAK7016005.1"/>
    </source>
</evidence>
<feature type="compositionally biased region" description="Low complexity" evidence="1">
    <location>
        <begin position="15"/>
        <end position="24"/>
    </location>
</feature>
<protein>
    <submittedName>
        <fullName evidence="2">Uncharacterized protein</fullName>
    </submittedName>
</protein>
<name>A0AAW0AU40_9AGAR</name>
<keyword evidence="3" id="KW-1185">Reference proteome</keyword>
<sequence>MPSTAQGNLGEVIGPLSPSTSTSTPPTPSTIPPFRRRPPLTAPKPSSKFLSRLDFITLPRRHPPLSSRAACARFRLARKKSSSSHLTIATSPTIIIHPEAELQAFATRISSKIDSPNHDLCATLSILNILDIHLRHLASSSIPSCYISDASTHILHTPQVGLATQWTVAPPETSLCALSPPLALFPAAHNSEKQKSVRIEYNGPSRSL</sequence>
<dbReference type="AlphaFoldDB" id="A0AAW0AU40"/>